<feature type="compositionally biased region" description="Basic and acidic residues" evidence="1">
    <location>
        <begin position="13"/>
        <end position="23"/>
    </location>
</feature>
<accession>A0AAN6RHN4</accession>
<feature type="region of interest" description="Disordered" evidence="1">
    <location>
        <begin position="1"/>
        <end position="23"/>
    </location>
</feature>
<proteinExistence type="predicted"/>
<comment type="caution">
    <text evidence="2">The sequence shown here is derived from an EMBL/GenBank/DDBJ whole genome shotgun (WGS) entry which is preliminary data.</text>
</comment>
<dbReference type="EMBL" id="WVTA01000004">
    <property type="protein sequence ID" value="KAK3213635.1"/>
    <property type="molecule type" value="Genomic_DNA"/>
</dbReference>
<dbReference type="PANTHER" id="PTHR32419:SF23">
    <property type="entry name" value="GLUTATHIONE S-TRANSFERASE (EUROFUNG)"/>
    <property type="match status" value="1"/>
</dbReference>
<dbReference type="Proteomes" id="UP001280581">
    <property type="component" value="Unassembled WGS sequence"/>
</dbReference>
<protein>
    <recommendedName>
        <fullName evidence="4">GST C-terminal domain-containing protein</fullName>
    </recommendedName>
</protein>
<evidence type="ECO:0000313" key="2">
    <source>
        <dbReference type="EMBL" id="KAK3213635.1"/>
    </source>
</evidence>
<reference evidence="2 3" key="1">
    <citation type="submission" date="2021-02" db="EMBL/GenBank/DDBJ databases">
        <title>Genome assembly of Pseudopithomyces chartarum.</title>
        <authorList>
            <person name="Jauregui R."/>
            <person name="Singh J."/>
            <person name="Voisey C."/>
        </authorList>
    </citation>
    <scope>NUCLEOTIDE SEQUENCE [LARGE SCALE GENOMIC DNA]</scope>
    <source>
        <strain evidence="2 3">AGR01</strain>
    </source>
</reference>
<dbReference type="PANTHER" id="PTHR32419">
    <property type="entry name" value="GLUTATHIONYL-HYDROQUINONE REDUCTASE"/>
    <property type="match status" value="1"/>
</dbReference>
<gene>
    <name evidence="2" type="ORF">GRF29_28g520339</name>
</gene>
<dbReference type="Gene3D" id="1.20.1050.10">
    <property type="match status" value="1"/>
</dbReference>
<organism evidence="2 3">
    <name type="scientific">Pseudopithomyces chartarum</name>
    <dbReference type="NCBI Taxonomy" id="1892770"/>
    <lineage>
        <taxon>Eukaryota</taxon>
        <taxon>Fungi</taxon>
        <taxon>Dikarya</taxon>
        <taxon>Ascomycota</taxon>
        <taxon>Pezizomycotina</taxon>
        <taxon>Dothideomycetes</taxon>
        <taxon>Pleosporomycetidae</taxon>
        <taxon>Pleosporales</taxon>
        <taxon>Massarineae</taxon>
        <taxon>Didymosphaeriaceae</taxon>
        <taxon>Pseudopithomyces</taxon>
    </lineage>
</organism>
<sequence>MSAATIHNYGTDDGWHGKIEEGGEFPPEKDRYHLYIEGGGWRFPASNDEYPGATTDSLFGSGFLSEVYFRDDKEYKGKYSKDGFENTNQARNTIHYNPTSTDISIYQESAEMLRWLPDAFNSLLDDDIQKVDLYPPPLRQKIDEITPWLQSHINSGVYKAGFARTQESYEAGVVPLFTALNKIEKLIAENGGPYVLGKHLTELDLRLYATIIRFDTVYVQHFKTNLGTGDDGFQAY</sequence>
<dbReference type="InterPro" id="IPR016639">
    <property type="entry name" value="GST_Omega/GSH"/>
</dbReference>
<dbReference type="AlphaFoldDB" id="A0AAN6RHN4"/>
<dbReference type="GO" id="GO:0005737">
    <property type="term" value="C:cytoplasm"/>
    <property type="evidence" value="ECO:0007669"/>
    <property type="project" value="TreeGrafter"/>
</dbReference>
<evidence type="ECO:0000313" key="3">
    <source>
        <dbReference type="Proteomes" id="UP001280581"/>
    </source>
</evidence>
<keyword evidence="3" id="KW-1185">Reference proteome</keyword>
<evidence type="ECO:0008006" key="4">
    <source>
        <dbReference type="Google" id="ProtNLM"/>
    </source>
</evidence>
<dbReference type="InterPro" id="IPR036282">
    <property type="entry name" value="Glutathione-S-Trfase_C_sf"/>
</dbReference>
<dbReference type="SUPFAM" id="SSF47616">
    <property type="entry name" value="GST C-terminal domain-like"/>
    <property type="match status" value="1"/>
</dbReference>
<dbReference type="Gene3D" id="3.40.30.10">
    <property type="entry name" value="Glutaredoxin"/>
    <property type="match status" value="1"/>
</dbReference>
<name>A0AAN6RHN4_9PLEO</name>
<evidence type="ECO:0000256" key="1">
    <source>
        <dbReference type="SAM" id="MobiDB-lite"/>
    </source>
</evidence>
<dbReference type="GO" id="GO:0004364">
    <property type="term" value="F:glutathione transferase activity"/>
    <property type="evidence" value="ECO:0007669"/>
    <property type="project" value="InterPro"/>
</dbReference>
<dbReference type="Pfam" id="PF13410">
    <property type="entry name" value="GST_C_2"/>
    <property type="match status" value="1"/>
</dbReference>